<evidence type="ECO:0000313" key="2">
    <source>
        <dbReference type="EMBL" id="MBA5604512.1"/>
    </source>
</evidence>
<evidence type="ECO:0008006" key="4">
    <source>
        <dbReference type="Google" id="ProtNLM"/>
    </source>
</evidence>
<keyword evidence="1" id="KW-0732">Signal</keyword>
<evidence type="ECO:0000313" key="3">
    <source>
        <dbReference type="Proteomes" id="UP000566711"/>
    </source>
</evidence>
<reference evidence="2 3" key="1">
    <citation type="submission" date="2020-07" db="EMBL/GenBank/DDBJ databases">
        <title>Novel species isolated from subtropical streams in China.</title>
        <authorList>
            <person name="Lu H."/>
        </authorList>
    </citation>
    <scope>NUCLEOTIDE SEQUENCE [LARGE SCALE GENOMIC DNA]</scope>
    <source>
        <strain evidence="2 3">FT3S</strain>
    </source>
</reference>
<accession>A0A7W2EEU2</accession>
<feature type="chain" id="PRO_5030827093" description="Transporter" evidence="1">
    <location>
        <begin position="28"/>
        <end position="251"/>
    </location>
</feature>
<dbReference type="AlphaFoldDB" id="A0A7W2EEU2"/>
<name>A0A7W2EEU2_9BURK</name>
<protein>
    <recommendedName>
        <fullName evidence="4">Transporter</fullName>
    </recommendedName>
</protein>
<feature type="signal peptide" evidence="1">
    <location>
        <begin position="1"/>
        <end position="27"/>
    </location>
</feature>
<comment type="caution">
    <text evidence="2">The sequence shown here is derived from an EMBL/GenBank/DDBJ whole genome shotgun (WGS) entry which is preliminary data.</text>
</comment>
<dbReference type="EMBL" id="JACEZS010000002">
    <property type="protein sequence ID" value="MBA5604512.1"/>
    <property type="molecule type" value="Genomic_DNA"/>
</dbReference>
<dbReference type="RefSeq" id="WP_182214308.1">
    <property type="nucleotide sequence ID" value="NZ_JACEZS010000002.1"/>
</dbReference>
<evidence type="ECO:0000256" key="1">
    <source>
        <dbReference type="SAM" id="SignalP"/>
    </source>
</evidence>
<keyword evidence="3" id="KW-1185">Reference proteome</keyword>
<organism evidence="2 3">
    <name type="scientific">Rugamonas fusca</name>
    <dbReference type="NCBI Taxonomy" id="2758568"/>
    <lineage>
        <taxon>Bacteria</taxon>
        <taxon>Pseudomonadati</taxon>
        <taxon>Pseudomonadota</taxon>
        <taxon>Betaproteobacteria</taxon>
        <taxon>Burkholderiales</taxon>
        <taxon>Oxalobacteraceae</taxon>
        <taxon>Telluria group</taxon>
        <taxon>Rugamonas</taxon>
    </lineage>
</organism>
<proteinExistence type="predicted"/>
<gene>
    <name evidence="2" type="ORF">H3H36_03950</name>
</gene>
<sequence length="251" mass="27410">MSRRVVRLGGVLALLGAVLAGATSALAAPEEVKVYTDDIAEQGEHALEWQSTFARSPKRENPECTTVNTMAEYAYGWRDDLELGVQLPLARRAGEWRATGLFAEAQYIAPHDADAGAYWGVRAEAGVAAPIDEDKTWHAQLVGIFGWRSGSLNLALNPGFDIPLTGDARDVLFEPAAGVTWHIDKRHALGLEYFVEAGPLKKLLPRNQRSELLFLTADTRIDEVGLHVGVGKAMTDGASRRVFKFIAEFPL</sequence>
<dbReference type="Proteomes" id="UP000566711">
    <property type="component" value="Unassembled WGS sequence"/>
</dbReference>